<dbReference type="EMBL" id="BGPR01008195">
    <property type="protein sequence ID" value="GBN32171.1"/>
    <property type="molecule type" value="Genomic_DNA"/>
</dbReference>
<protein>
    <submittedName>
        <fullName evidence="1">Uncharacterized protein</fullName>
    </submittedName>
</protein>
<dbReference type="Proteomes" id="UP000499080">
    <property type="component" value="Unassembled WGS sequence"/>
</dbReference>
<keyword evidence="2" id="KW-1185">Reference proteome</keyword>
<evidence type="ECO:0000313" key="1">
    <source>
        <dbReference type="EMBL" id="GBN32171.1"/>
    </source>
</evidence>
<name>A0A4Y2MYD0_ARAVE</name>
<accession>A0A4Y2MYD0</accession>
<evidence type="ECO:0000313" key="2">
    <source>
        <dbReference type="Proteomes" id="UP000499080"/>
    </source>
</evidence>
<reference evidence="1 2" key="1">
    <citation type="journal article" date="2019" name="Sci. Rep.">
        <title>Orb-weaving spider Araneus ventricosus genome elucidates the spidroin gene catalogue.</title>
        <authorList>
            <person name="Kono N."/>
            <person name="Nakamura H."/>
            <person name="Ohtoshi R."/>
            <person name="Moran D.A.P."/>
            <person name="Shinohara A."/>
            <person name="Yoshida Y."/>
            <person name="Fujiwara M."/>
            <person name="Mori M."/>
            <person name="Tomita M."/>
            <person name="Arakawa K."/>
        </authorList>
    </citation>
    <scope>NUCLEOTIDE SEQUENCE [LARGE SCALE GENOMIC DNA]</scope>
</reference>
<gene>
    <name evidence="1" type="ORF">AVEN_67392_1</name>
</gene>
<sequence length="115" mass="13050">MPVSAAEKKTGRIVLHARDCFQHASKTRRPKCFFLQNLAARIVCNTAKFSKCSLSHRWLSTIGHAYELEQGMGLYRPTDNQPLTDLAQNFIGTSIHDDKLCIKFYPSGSFQVFEL</sequence>
<comment type="caution">
    <text evidence="1">The sequence shown here is derived from an EMBL/GenBank/DDBJ whole genome shotgun (WGS) entry which is preliminary data.</text>
</comment>
<proteinExistence type="predicted"/>
<dbReference type="AlphaFoldDB" id="A0A4Y2MYD0"/>
<organism evidence="1 2">
    <name type="scientific">Araneus ventricosus</name>
    <name type="common">Orbweaver spider</name>
    <name type="synonym">Epeira ventricosa</name>
    <dbReference type="NCBI Taxonomy" id="182803"/>
    <lineage>
        <taxon>Eukaryota</taxon>
        <taxon>Metazoa</taxon>
        <taxon>Ecdysozoa</taxon>
        <taxon>Arthropoda</taxon>
        <taxon>Chelicerata</taxon>
        <taxon>Arachnida</taxon>
        <taxon>Araneae</taxon>
        <taxon>Araneomorphae</taxon>
        <taxon>Entelegynae</taxon>
        <taxon>Araneoidea</taxon>
        <taxon>Araneidae</taxon>
        <taxon>Araneus</taxon>
    </lineage>
</organism>